<comment type="similarity">
    <text evidence="1">To bacterial alkanal monooxygenase alpha and beta chains.</text>
</comment>
<accession>A0A2P8GYH2</accession>
<dbReference type="EC" id="1.-.-.-" evidence="4"/>
<dbReference type="Proteomes" id="UP000241203">
    <property type="component" value="Unassembled WGS sequence"/>
</dbReference>
<dbReference type="InterPro" id="IPR036661">
    <property type="entry name" value="Luciferase-like_sf"/>
</dbReference>
<name>A0A2P8GYH2_9MICO</name>
<evidence type="ECO:0000313" key="4">
    <source>
        <dbReference type="EMBL" id="RUQ86530.1"/>
    </source>
</evidence>
<dbReference type="EMBL" id="PYAU01000001">
    <property type="protein sequence ID" value="PSL39019.1"/>
    <property type="molecule type" value="Genomic_DNA"/>
</dbReference>
<dbReference type="InterPro" id="IPR011251">
    <property type="entry name" value="Luciferase-like_dom"/>
</dbReference>
<dbReference type="InterPro" id="IPR019949">
    <property type="entry name" value="CmoO-like"/>
</dbReference>
<organism evidence="3 5">
    <name type="scientific">Labedella gwakjiensis</name>
    <dbReference type="NCBI Taxonomy" id="390269"/>
    <lineage>
        <taxon>Bacteria</taxon>
        <taxon>Bacillati</taxon>
        <taxon>Actinomycetota</taxon>
        <taxon>Actinomycetes</taxon>
        <taxon>Micrococcales</taxon>
        <taxon>Microbacteriaceae</taxon>
        <taxon>Labedella</taxon>
    </lineage>
</organism>
<dbReference type="Proteomes" id="UP000268291">
    <property type="component" value="Unassembled WGS sequence"/>
</dbReference>
<sequence length="360" mass="37065">MELSVLDLVSVRRGQSTSAALSASLDLVAAADGLGYTRYWFAEHHNMASVASTNPATLIALAASRTERIRLGSGGVMLPNHAALVIAEQFALLEAAAPGRIDLGLGRAPGSDPVVSAVLTRSGPTTRVDTFPDAVSDLLAMLSGDGAHVRLTSGEEYSLRSTPSAASTPLAWLLGSSDYSALLAAQLGLPYVFAHHFAGAGGGAERAVELYRSRFEPSELLAAPRTFVTASVVAADTAEEADALALPQLQLMARLRTGAKLGPLPTVEDAAAAELTPVQQEFVEQGRRSSIIGDAATAAGALRDLAARFEVDEIMVSPVASEHDGAETGTAGSRARTLELLAGEFLGAEARAAVSPALAG</sequence>
<dbReference type="PANTHER" id="PTHR30137">
    <property type="entry name" value="LUCIFERASE-LIKE MONOOXYGENASE"/>
    <property type="match status" value="1"/>
</dbReference>
<evidence type="ECO:0000313" key="6">
    <source>
        <dbReference type="Proteomes" id="UP000268291"/>
    </source>
</evidence>
<dbReference type="NCBIfam" id="TIGR03558">
    <property type="entry name" value="oxido_grp_1"/>
    <property type="match status" value="1"/>
</dbReference>
<evidence type="ECO:0000259" key="2">
    <source>
        <dbReference type="Pfam" id="PF00296"/>
    </source>
</evidence>
<dbReference type="EMBL" id="RZGY01000001">
    <property type="protein sequence ID" value="RUQ86530.1"/>
    <property type="molecule type" value="Genomic_DNA"/>
</dbReference>
<gene>
    <name evidence="3" type="ORF">CLV49_2650</name>
    <name evidence="4" type="ORF">ELQ93_05975</name>
</gene>
<comment type="caution">
    <text evidence="3">The sequence shown here is derived from an EMBL/GenBank/DDBJ whole genome shotgun (WGS) entry which is preliminary data.</text>
</comment>
<dbReference type="AlphaFoldDB" id="A0A2P8GYH2"/>
<dbReference type="OrthoDB" id="9780518at2"/>
<dbReference type="SUPFAM" id="SSF51679">
    <property type="entry name" value="Bacterial luciferase-like"/>
    <property type="match status" value="1"/>
</dbReference>
<evidence type="ECO:0000313" key="3">
    <source>
        <dbReference type="EMBL" id="PSL39019.1"/>
    </source>
</evidence>
<dbReference type="Pfam" id="PF00296">
    <property type="entry name" value="Bac_luciferase"/>
    <property type="match status" value="1"/>
</dbReference>
<evidence type="ECO:0000256" key="1">
    <source>
        <dbReference type="ARBA" id="ARBA00007789"/>
    </source>
</evidence>
<proteinExistence type="predicted"/>
<feature type="domain" description="Luciferase-like" evidence="2">
    <location>
        <begin position="1"/>
        <end position="306"/>
    </location>
</feature>
<dbReference type="GO" id="GO:0016705">
    <property type="term" value="F:oxidoreductase activity, acting on paired donors, with incorporation or reduction of molecular oxygen"/>
    <property type="evidence" value="ECO:0007669"/>
    <property type="project" value="InterPro"/>
</dbReference>
<reference evidence="3 5" key="1">
    <citation type="submission" date="2018-03" db="EMBL/GenBank/DDBJ databases">
        <title>Genomic Encyclopedia of Archaeal and Bacterial Type Strains, Phase II (KMG-II): from individual species to whole genera.</title>
        <authorList>
            <person name="Goeker M."/>
        </authorList>
    </citation>
    <scope>NUCLEOTIDE SEQUENCE [LARGE SCALE GENOMIC DNA]</scope>
    <source>
        <strain evidence="3 5">DSM 21548</strain>
    </source>
</reference>
<reference evidence="4 6" key="2">
    <citation type="submission" date="2018-12" db="EMBL/GenBank/DDBJ databases">
        <authorList>
            <person name="hu s."/>
            <person name="Xu Y."/>
            <person name="Xu B."/>
            <person name="Li F."/>
        </authorList>
    </citation>
    <scope>NUCLEOTIDE SEQUENCE [LARGE SCALE GENOMIC DNA]</scope>
    <source>
        <strain evidence="4 6">KSW2-17</strain>
    </source>
</reference>
<keyword evidence="4" id="KW-0560">Oxidoreductase</keyword>
<protein>
    <submittedName>
        <fullName evidence="3">Luciferase family oxidoreductase group 1</fullName>
    </submittedName>
    <submittedName>
        <fullName evidence="4">MsnO8 family LLM class oxidoreductase</fullName>
        <ecNumber evidence="4">1.-.-.-</ecNumber>
    </submittedName>
</protein>
<dbReference type="PANTHER" id="PTHR30137:SF6">
    <property type="entry name" value="LUCIFERASE-LIKE MONOOXYGENASE"/>
    <property type="match status" value="1"/>
</dbReference>
<dbReference type="RefSeq" id="WP_106563943.1">
    <property type="nucleotide sequence ID" value="NZ_PYAU01000001.1"/>
</dbReference>
<evidence type="ECO:0000313" key="5">
    <source>
        <dbReference type="Proteomes" id="UP000241203"/>
    </source>
</evidence>
<keyword evidence="6" id="KW-1185">Reference proteome</keyword>
<dbReference type="Gene3D" id="3.20.20.30">
    <property type="entry name" value="Luciferase-like domain"/>
    <property type="match status" value="1"/>
</dbReference>
<dbReference type="GO" id="GO:0005829">
    <property type="term" value="C:cytosol"/>
    <property type="evidence" value="ECO:0007669"/>
    <property type="project" value="TreeGrafter"/>
</dbReference>
<dbReference type="InterPro" id="IPR050766">
    <property type="entry name" value="Bact_Lucif_Oxidored"/>
</dbReference>